<dbReference type="InterPro" id="IPR027417">
    <property type="entry name" value="P-loop_NTPase"/>
</dbReference>
<dbReference type="GO" id="GO:0016887">
    <property type="term" value="F:ATP hydrolysis activity"/>
    <property type="evidence" value="ECO:0007669"/>
    <property type="project" value="InterPro"/>
</dbReference>
<evidence type="ECO:0000313" key="5">
    <source>
        <dbReference type="EMBL" id="RDE19774.1"/>
    </source>
</evidence>
<dbReference type="EMBL" id="QQOH01000003">
    <property type="protein sequence ID" value="RDE19774.1"/>
    <property type="molecule type" value="Genomic_DNA"/>
</dbReference>
<reference evidence="5 6" key="1">
    <citation type="submission" date="2018-07" db="EMBL/GenBank/DDBJ databases">
        <title>Motiliproteus coralliicola sp. nov., a bacterium isolated from Coral.</title>
        <authorList>
            <person name="Wang G."/>
        </authorList>
    </citation>
    <scope>NUCLEOTIDE SEQUENCE [LARGE SCALE GENOMIC DNA]</scope>
    <source>
        <strain evidence="5 6">C34</strain>
    </source>
</reference>
<dbReference type="SUPFAM" id="SSF52540">
    <property type="entry name" value="P-loop containing nucleoside triphosphate hydrolases"/>
    <property type="match status" value="1"/>
</dbReference>
<dbReference type="InterPro" id="IPR003439">
    <property type="entry name" value="ABC_transporter-like_ATP-bd"/>
</dbReference>
<protein>
    <submittedName>
        <fullName evidence="5">ATP-binding cassette domain-containing protein</fullName>
    </submittedName>
</protein>
<gene>
    <name evidence="5" type="ORF">DV711_12935</name>
</gene>
<dbReference type="OrthoDB" id="9802264at2"/>
<evidence type="ECO:0000256" key="3">
    <source>
        <dbReference type="ARBA" id="ARBA00022840"/>
    </source>
</evidence>
<evidence type="ECO:0000256" key="1">
    <source>
        <dbReference type="ARBA" id="ARBA00022448"/>
    </source>
</evidence>
<keyword evidence="2" id="KW-0547">Nucleotide-binding</keyword>
<sequence>MDQLDDIIINIDGLTFTRSGRYIFKDVSIQVPRGKVTAIMGPSGTGKTTLLKLIGGQLRPDAGRIVIDGQNVPTLGRKDLFDLRERMGMLFQSGALFTDMSVFENVAFPLRVHTDLNQSMIRDLVLIKLQSVGLRGAAELMPSELSGGMARRVALARAIALDPDLMMYDEPFTGQDPIAMGVLVKLIKSLNSALGHTSIVVSHDIQETLSIADYIYLVADAQVVAHGTPESLLAEELPKVKQFMQGLPDGPVPFHYPADDYMPSLMHPEGRR</sequence>
<dbReference type="GO" id="GO:0005524">
    <property type="term" value="F:ATP binding"/>
    <property type="evidence" value="ECO:0007669"/>
    <property type="project" value="UniProtKB-KW"/>
</dbReference>
<dbReference type="PROSITE" id="PS00211">
    <property type="entry name" value="ABC_TRANSPORTER_1"/>
    <property type="match status" value="1"/>
</dbReference>
<dbReference type="PROSITE" id="PS50893">
    <property type="entry name" value="ABC_TRANSPORTER_2"/>
    <property type="match status" value="1"/>
</dbReference>
<dbReference type="Proteomes" id="UP000253769">
    <property type="component" value="Unassembled WGS sequence"/>
</dbReference>
<dbReference type="InterPro" id="IPR017871">
    <property type="entry name" value="ABC_transporter-like_CS"/>
</dbReference>
<dbReference type="PANTHER" id="PTHR43023:SF6">
    <property type="entry name" value="INTERMEMBRANE PHOSPHOLIPID TRANSPORT SYSTEM ATP-BINDING PROTEIN MLAF"/>
    <property type="match status" value="1"/>
</dbReference>
<dbReference type="AlphaFoldDB" id="A0A369WGF6"/>
<dbReference type="CDD" id="cd03261">
    <property type="entry name" value="ABC_Org_Solvent_Resistant"/>
    <property type="match status" value="1"/>
</dbReference>
<name>A0A369WGF6_9GAMM</name>
<dbReference type="Pfam" id="PF00005">
    <property type="entry name" value="ABC_tran"/>
    <property type="match status" value="1"/>
</dbReference>
<organism evidence="5 6">
    <name type="scientific">Motiliproteus coralliicola</name>
    <dbReference type="NCBI Taxonomy" id="2283196"/>
    <lineage>
        <taxon>Bacteria</taxon>
        <taxon>Pseudomonadati</taxon>
        <taxon>Pseudomonadota</taxon>
        <taxon>Gammaproteobacteria</taxon>
        <taxon>Oceanospirillales</taxon>
        <taxon>Oceanospirillaceae</taxon>
        <taxon>Motiliproteus</taxon>
    </lineage>
</organism>
<feature type="domain" description="ABC transporter" evidence="4">
    <location>
        <begin position="9"/>
        <end position="245"/>
    </location>
</feature>
<accession>A0A369WGF6</accession>
<keyword evidence="3 5" id="KW-0067">ATP-binding</keyword>
<dbReference type="Gene3D" id="3.40.50.300">
    <property type="entry name" value="P-loop containing nucleotide triphosphate hydrolases"/>
    <property type="match status" value="1"/>
</dbReference>
<evidence type="ECO:0000313" key="6">
    <source>
        <dbReference type="Proteomes" id="UP000253769"/>
    </source>
</evidence>
<dbReference type="InterPro" id="IPR003593">
    <property type="entry name" value="AAA+_ATPase"/>
</dbReference>
<evidence type="ECO:0000256" key="2">
    <source>
        <dbReference type="ARBA" id="ARBA00022741"/>
    </source>
</evidence>
<keyword evidence="6" id="KW-1185">Reference proteome</keyword>
<proteinExistence type="predicted"/>
<evidence type="ECO:0000259" key="4">
    <source>
        <dbReference type="PROSITE" id="PS50893"/>
    </source>
</evidence>
<dbReference type="RefSeq" id="WP_114696119.1">
    <property type="nucleotide sequence ID" value="NZ_QQOH01000003.1"/>
</dbReference>
<dbReference type="PANTHER" id="PTHR43023">
    <property type="entry name" value="PROTEIN TRIGALACTOSYLDIACYLGLYCEROL 3, CHLOROPLASTIC"/>
    <property type="match status" value="1"/>
</dbReference>
<keyword evidence="1" id="KW-0813">Transport</keyword>
<dbReference type="SMART" id="SM00382">
    <property type="entry name" value="AAA"/>
    <property type="match status" value="1"/>
</dbReference>
<comment type="caution">
    <text evidence="5">The sequence shown here is derived from an EMBL/GenBank/DDBJ whole genome shotgun (WGS) entry which is preliminary data.</text>
</comment>